<evidence type="ECO:0000256" key="1">
    <source>
        <dbReference type="SAM" id="MobiDB-lite"/>
    </source>
</evidence>
<name>A0A9Q1B2C3_9SAUR</name>
<protein>
    <submittedName>
        <fullName evidence="2">Uncharacterized protein</fullName>
    </submittedName>
</protein>
<comment type="caution">
    <text evidence="2">The sequence shown here is derived from an EMBL/GenBank/DDBJ whole genome shotgun (WGS) entry which is preliminary data.</text>
</comment>
<gene>
    <name evidence="2" type="ORF">JRQ81_015742</name>
</gene>
<dbReference type="Proteomes" id="UP001142489">
    <property type="component" value="Unassembled WGS sequence"/>
</dbReference>
<reference evidence="2" key="1">
    <citation type="journal article" date="2023" name="DNA Res.">
        <title>Chromosome-level genome assembly of Phrynocephalus forsythii using third-generation DNA sequencing and Hi-C analysis.</title>
        <authorList>
            <person name="Qi Y."/>
            <person name="Zhao W."/>
            <person name="Zhao Y."/>
            <person name="Niu C."/>
            <person name="Cao S."/>
            <person name="Zhang Y."/>
        </authorList>
    </citation>
    <scope>NUCLEOTIDE SEQUENCE</scope>
    <source>
        <tissue evidence="2">Muscle</tissue>
    </source>
</reference>
<organism evidence="2 3">
    <name type="scientific">Phrynocephalus forsythii</name>
    <dbReference type="NCBI Taxonomy" id="171643"/>
    <lineage>
        <taxon>Eukaryota</taxon>
        <taxon>Metazoa</taxon>
        <taxon>Chordata</taxon>
        <taxon>Craniata</taxon>
        <taxon>Vertebrata</taxon>
        <taxon>Euteleostomi</taxon>
        <taxon>Lepidosauria</taxon>
        <taxon>Squamata</taxon>
        <taxon>Bifurcata</taxon>
        <taxon>Unidentata</taxon>
        <taxon>Episquamata</taxon>
        <taxon>Toxicofera</taxon>
        <taxon>Iguania</taxon>
        <taxon>Acrodonta</taxon>
        <taxon>Agamidae</taxon>
        <taxon>Agaminae</taxon>
        <taxon>Phrynocephalus</taxon>
    </lineage>
</organism>
<evidence type="ECO:0000313" key="2">
    <source>
        <dbReference type="EMBL" id="KAJ7329568.1"/>
    </source>
</evidence>
<proteinExistence type="predicted"/>
<sequence>MEELKRSPAPPPPPPPPSASRSFRGRRRTGRPGLALLVGMALALAGSQVSEAAVGYYPRFSPFFFLCTHHGELEGDGEQGEVLMALHIAGNPTFYVPGQEYHGKPLQHGTFCRQGVCVSQCRLECCGVYDMAYNIHGLQKALHCKGSPLRQGASNIVDGAIGDIVKGL</sequence>
<evidence type="ECO:0000313" key="3">
    <source>
        <dbReference type="Proteomes" id="UP001142489"/>
    </source>
</evidence>
<dbReference type="OrthoDB" id="1924787at2759"/>
<dbReference type="AlphaFoldDB" id="A0A9Q1B2C3"/>
<keyword evidence="3" id="KW-1185">Reference proteome</keyword>
<feature type="compositionally biased region" description="Pro residues" evidence="1">
    <location>
        <begin position="8"/>
        <end position="18"/>
    </location>
</feature>
<dbReference type="EMBL" id="JAPFRF010000006">
    <property type="protein sequence ID" value="KAJ7329568.1"/>
    <property type="molecule type" value="Genomic_DNA"/>
</dbReference>
<accession>A0A9Q1B2C3</accession>
<feature type="region of interest" description="Disordered" evidence="1">
    <location>
        <begin position="1"/>
        <end position="27"/>
    </location>
</feature>